<organism evidence="3 4">
    <name type="scientific">Psilocybe cf. subviscida</name>
    <dbReference type="NCBI Taxonomy" id="2480587"/>
    <lineage>
        <taxon>Eukaryota</taxon>
        <taxon>Fungi</taxon>
        <taxon>Dikarya</taxon>
        <taxon>Basidiomycota</taxon>
        <taxon>Agaricomycotina</taxon>
        <taxon>Agaricomycetes</taxon>
        <taxon>Agaricomycetidae</taxon>
        <taxon>Agaricales</taxon>
        <taxon>Agaricineae</taxon>
        <taxon>Strophariaceae</taxon>
        <taxon>Psilocybe</taxon>
    </lineage>
</organism>
<dbReference type="Gene3D" id="2.30.29.30">
    <property type="entry name" value="Pleckstrin-homology domain (PH domain)/Phosphotyrosine-binding domain (PTB)"/>
    <property type="match status" value="1"/>
</dbReference>
<dbReference type="InterPro" id="IPR002108">
    <property type="entry name" value="ADF-H"/>
</dbReference>
<dbReference type="GO" id="GO:0003779">
    <property type="term" value="F:actin binding"/>
    <property type="evidence" value="ECO:0007669"/>
    <property type="project" value="InterPro"/>
</dbReference>
<dbReference type="SUPFAM" id="SSF50729">
    <property type="entry name" value="PH domain-like"/>
    <property type="match status" value="1"/>
</dbReference>
<protein>
    <recommendedName>
        <fullName evidence="2">ADF-H domain-containing protein</fullName>
    </recommendedName>
</protein>
<gene>
    <name evidence="3" type="ORF">D9619_006165</name>
</gene>
<sequence length="586" mass="68143">MALSMPNSAPIMAAYASVVDDEYNWLLLHYINESYNTIELHSCGKNGLEELKTKLVDNKVYIGFYRQEDVHHPSYIIINYVPASIVGLRRARAYVHARKIGAMFKEHEMIYSVDSPSLLTSNHIHEAILNPPQPERKGEDVLVFDPPEDIPQPPPSQPLPPLQPVRPQTALQPVRPQFLQTSSSTATAGHQPDAMPRMSFGAIYAPDVQPPGAVPPVPALPKGISIITSLLRRKRGATNRTDDGYDDYRGSELPPPTPPKDRGGFHVQAIQYTHSAPGQHHHHSALRHQRSHSMSDFAVISHDELVVEDLSYLTLQRPTGGKWAAAAPVNALDSPEERARKRREMKARREREEREAQAQEEERLRLIREEKERARMEEIEDEMRKKLEAEDEMRRIARDKRRKEQMEREEEERKQREMEERRRRERERRQEEHRRMEEWRMEQARREEIAIRQAEETKRREEQAWMKRIQEAETKAKRTKEESALTGWITIQNNESLAWKRRFYKFSGGTVTLVRSPEDTSTFLEKLELRNAVSAFKEWNQGYEELEAIPFSFVVEFKNQEHLSMFADSEEEKYKVLGLFKIAAGL</sequence>
<feature type="region of interest" description="Disordered" evidence="1">
    <location>
        <begin position="129"/>
        <end position="163"/>
    </location>
</feature>
<dbReference type="EMBL" id="JAACJJ010000042">
    <property type="protein sequence ID" value="KAF5316517.1"/>
    <property type="molecule type" value="Genomic_DNA"/>
</dbReference>
<evidence type="ECO:0000256" key="1">
    <source>
        <dbReference type="SAM" id="MobiDB-lite"/>
    </source>
</evidence>
<feature type="compositionally biased region" description="Basic and acidic residues" evidence="1">
    <location>
        <begin position="347"/>
        <end position="361"/>
    </location>
</feature>
<dbReference type="InterPro" id="IPR011993">
    <property type="entry name" value="PH-like_dom_sf"/>
</dbReference>
<dbReference type="Proteomes" id="UP000567179">
    <property type="component" value="Unassembled WGS sequence"/>
</dbReference>
<reference evidence="3 4" key="1">
    <citation type="journal article" date="2020" name="ISME J.">
        <title>Uncovering the hidden diversity of litter-decomposition mechanisms in mushroom-forming fungi.</title>
        <authorList>
            <person name="Floudas D."/>
            <person name="Bentzer J."/>
            <person name="Ahren D."/>
            <person name="Johansson T."/>
            <person name="Persson P."/>
            <person name="Tunlid A."/>
        </authorList>
    </citation>
    <scope>NUCLEOTIDE SEQUENCE [LARGE SCALE GENOMIC DNA]</scope>
    <source>
        <strain evidence="3 4">CBS 101986</strain>
    </source>
</reference>
<feature type="region of interest" description="Disordered" evidence="1">
    <location>
        <begin position="235"/>
        <end position="260"/>
    </location>
</feature>
<feature type="compositionally biased region" description="Basic and acidic residues" evidence="1">
    <location>
        <begin position="240"/>
        <end position="250"/>
    </location>
</feature>
<dbReference type="CDD" id="cd00821">
    <property type="entry name" value="PH"/>
    <property type="match status" value="1"/>
</dbReference>
<keyword evidence="4" id="KW-1185">Reference proteome</keyword>
<evidence type="ECO:0000313" key="4">
    <source>
        <dbReference type="Proteomes" id="UP000567179"/>
    </source>
</evidence>
<evidence type="ECO:0000259" key="2">
    <source>
        <dbReference type="PROSITE" id="PS51263"/>
    </source>
</evidence>
<accession>A0A8H5B4T2</accession>
<feature type="compositionally biased region" description="Pro residues" evidence="1">
    <location>
        <begin position="149"/>
        <end position="163"/>
    </location>
</feature>
<comment type="caution">
    <text evidence="3">The sequence shown here is derived from an EMBL/GenBank/DDBJ whole genome shotgun (WGS) entry which is preliminary data.</text>
</comment>
<dbReference type="OrthoDB" id="67965at2759"/>
<feature type="domain" description="ADF-H" evidence="2">
    <location>
        <begin position="2"/>
        <end position="129"/>
    </location>
</feature>
<feature type="region of interest" description="Disordered" evidence="1">
    <location>
        <begin position="329"/>
        <end position="361"/>
    </location>
</feature>
<dbReference type="PROSITE" id="PS51263">
    <property type="entry name" value="ADF_H"/>
    <property type="match status" value="1"/>
</dbReference>
<evidence type="ECO:0000313" key="3">
    <source>
        <dbReference type="EMBL" id="KAF5316517.1"/>
    </source>
</evidence>
<dbReference type="AlphaFoldDB" id="A0A8H5B4T2"/>
<name>A0A8H5B4T2_9AGAR</name>
<dbReference type="Pfam" id="PF00241">
    <property type="entry name" value="Cofilin_ADF"/>
    <property type="match status" value="1"/>
</dbReference>
<dbReference type="Gene3D" id="3.40.20.10">
    <property type="entry name" value="Severin"/>
    <property type="match status" value="1"/>
</dbReference>
<proteinExistence type="predicted"/>
<dbReference type="SUPFAM" id="SSF55753">
    <property type="entry name" value="Actin depolymerizing proteins"/>
    <property type="match status" value="1"/>
</dbReference>
<feature type="region of interest" description="Disordered" evidence="1">
    <location>
        <begin position="398"/>
        <end position="432"/>
    </location>
</feature>
<dbReference type="InterPro" id="IPR029006">
    <property type="entry name" value="ADF-H/Gelsolin-like_dom_sf"/>
</dbReference>